<comment type="function">
    <text evidence="9">Functions as a component of the nuclear pore complex (NPC).</text>
</comment>
<evidence type="ECO:0000256" key="2">
    <source>
        <dbReference type="ARBA" id="ARBA00005573"/>
    </source>
</evidence>
<dbReference type="GO" id="GO:0006406">
    <property type="term" value="P:mRNA export from nucleus"/>
    <property type="evidence" value="ECO:0007669"/>
    <property type="project" value="TreeGrafter"/>
</dbReference>
<comment type="subcellular location">
    <subcellularLocation>
        <location evidence="1 9">Nucleus</location>
        <location evidence="1 9">Nuclear pore complex</location>
    </subcellularLocation>
</comment>
<evidence type="ECO:0000256" key="6">
    <source>
        <dbReference type="ARBA" id="ARBA00023010"/>
    </source>
</evidence>
<name>A0AAV5R3M8_PICKL</name>
<dbReference type="InterPro" id="IPR011502">
    <property type="entry name" value="Nucleoporin_Nup85"/>
</dbReference>
<keyword evidence="4 9" id="KW-0509">mRNA transport</keyword>
<accession>A0AAV5R3M8</accession>
<sequence>MDSADEFYDIDDPTGVPVRHLQFDDQSKSLLNGNDGKTRLAIDNNNQHGVLFKNGNGKKDSKNNLFEFDLLPPMDKSEEYTTFLNDVYKDYEFLLKNKQYKHYNCNDEDDEYMQIGVISKIKEMKEEREFQLRKLMSNLSMHLQKLIRDKMLNIGNTLNDPWIINYEEVNNVLNLINAVHFGKKDETIILLQNWIERVEILSTEEYYELISNDEVDKPYKSQVFWSKYINKLIMRGSFGLIIKELTSCQFEELKENDYDVYKLIEDLINLIKSYDVIEFSKDTKQFLRWKKLAVEMRDLSTNIVSQNDNSFILIEIIEIINILSGSIKTIENNAKSWYEEFILLYLYQMPSLKLVKEYINKSLNNELFDKPFEGIENWENICIDLINGKYLTVISSIESLDKSIGTYIAILFKASGLLIKYNNNEEGDEKTTTPSISNNIDRMIEDLSMTYLNSNNKSLFTIGVGILINIGDNKSRDILSELLPIFEIEDSDDYEWIISICCELKLNKTMEKIQEIQGEKFYSKGLLINSLKCFADANAKDKVVSITWRFFEEILINGGMKDELSYELFNNNQCQVENSPPVLRQALSPIWILNEIMKYRLNPDKIWINRLLNLFQFPYLPSYYKPGLITLIYDNLNKGIFQLNDLTDIIEELNNYEGENERDEEIRDKSQIFYEMVNRGGRYPSTVESLIHSTRRSIAMDVSFTITEVDVLEDVSERGSFFIK</sequence>
<dbReference type="PANTHER" id="PTHR13373:SF21">
    <property type="entry name" value="NUCLEAR PORE COMPLEX PROTEIN NUP85"/>
    <property type="match status" value="1"/>
</dbReference>
<organism evidence="10 11">
    <name type="scientific">Pichia kluyveri</name>
    <name type="common">Yeast</name>
    <dbReference type="NCBI Taxonomy" id="36015"/>
    <lineage>
        <taxon>Eukaryota</taxon>
        <taxon>Fungi</taxon>
        <taxon>Dikarya</taxon>
        <taxon>Ascomycota</taxon>
        <taxon>Saccharomycotina</taxon>
        <taxon>Pichiomycetes</taxon>
        <taxon>Pichiales</taxon>
        <taxon>Pichiaceae</taxon>
        <taxon>Pichia</taxon>
    </lineage>
</organism>
<evidence type="ECO:0000256" key="7">
    <source>
        <dbReference type="ARBA" id="ARBA00023132"/>
    </source>
</evidence>
<evidence type="ECO:0000256" key="9">
    <source>
        <dbReference type="RuleBase" id="RU365073"/>
    </source>
</evidence>
<dbReference type="GO" id="GO:0031965">
    <property type="term" value="C:nuclear membrane"/>
    <property type="evidence" value="ECO:0007669"/>
    <property type="project" value="UniProtKB-UniRule"/>
</dbReference>
<dbReference type="GO" id="GO:0045893">
    <property type="term" value="P:positive regulation of DNA-templated transcription"/>
    <property type="evidence" value="ECO:0007669"/>
    <property type="project" value="TreeGrafter"/>
</dbReference>
<dbReference type="Proteomes" id="UP001378960">
    <property type="component" value="Unassembled WGS sequence"/>
</dbReference>
<evidence type="ECO:0000256" key="3">
    <source>
        <dbReference type="ARBA" id="ARBA00022448"/>
    </source>
</evidence>
<evidence type="ECO:0000256" key="4">
    <source>
        <dbReference type="ARBA" id="ARBA00022816"/>
    </source>
</evidence>
<reference evidence="10 11" key="1">
    <citation type="journal article" date="2023" name="Elife">
        <title>Identification of key yeast species and microbe-microbe interactions impacting larval growth of Drosophila in the wild.</title>
        <authorList>
            <person name="Mure A."/>
            <person name="Sugiura Y."/>
            <person name="Maeda R."/>
            <person name="Honda K."/>
            <person name="Sakurai N."/>
            <person name="Takahashi Y."/>
            <person name="Watada M."/>
            <person name="Katoh T."/>
            <person name="Gotoh A."/>
            <person name="Gotoh Y."/>
            <person name="Taniguchi I."/>
            <person name="Nakamura K."/>
            <person name="Hayashi T."/>
            <person name="Katayama T."/>
            <person name="Uemura T."/>
            <person name="Hattori Y."/>
        </authorList>
    </citation>
    <scope>NUCLEOTIDE SEQUENCE [LARGE SCALE GENOMIC DNA]</scope>
    <source>
        <strain evidence="10 11">PK-24</strain>
    </source>
</reference>
<keyword evidence="6 9" id="KW-0811">Translocation</keyword>
<dbReference type="EMBL" id="BTGB01000003">
    <property type="protein sequence ID" value="GMM45803.1"/>
    <property type="molecule type" value="Genomic_DNA"/>
</dbReference>
<keyword evidence="7 9" id="KW-0906">Nuclear pore complex</keyword>
<dbReference type="GO" id="GO:0017056">
    <property type="term" value="F:structural constituent of nuclear pore"/>
    <property type="evidence" value="ECO:0007669"/>
    <property type="project" value="TreeGrafter"/>
</dbReference>
<evidence type="ECO:0000256" key="1">
    <source>
        <dbReference type="ARBA" id="ARBA00004567"/>
    </source>
</evidence>
<keyword evidence="11" id="KW-1185">Reference proteome</keyword>
<dbReference type="GO" id="GO:0031080">
    <property type="term" value="C:nuclear pore outer ring"/>
    <property type="evidence" value="ECO:0007669"/>
    <property type="project" value="TreeGrafter"/>
</dbReference>
<dbReference type="AlphaFoldDB" id="A0AAV5R3M8"/>
<keyword evidence="8 9" id="KW-0539">Nucleus</keyword>
<keyword evidence="9" id="KW-0472">Membrane</keyword>
<comment type="caution">
    <text evidence="10">The sequence shown here is derived from an EMBL/GenBank/DDBJ whole genome shotgun (WGS) entry which is preliminary data.</text>
</comment>
<dbReference type="PANTHER" id="PTHR13373">
    <property type="entry name" value="FROUNT PROTEIN-RELATED"/>
    <property type="match status" value="1"/>
</dbReference>
<comment type="subunit">
    <text evidence="9">Component of the nuclear pore complex (NPC).</text>
</comment>
<evidence type="ECO:0000256" key="5">
    <source>
        <dbReference type="ARBA" id="ARBA00022927"/>
    </source>
</evidence>
<dbReference type="Pfam" id="PF07575">
    <property type="entry name" value="Nucleopor_Nup85"/>
    <property type="match status" value="1"/>
</dbReference>
<proteinExistence type="inferred from homology"/>
<comment type="similarity">
    <text evidence="2 9">Belongs to the nucleoporin Nup85 family.</text>
</comment>
<keyword evidence="3 9" id="KW-0813">Transport</keyword>
<evidence type="ECO:0000313" key="10">
    <source>
        <dbReference type="EMBL" id="GMM45803.1"/>
    </source>
</evidence>
<evidence type="ECO:0000256" key="8">
    <source>
        <dbReference type="ARBA" id="ARBA00023242"/>
    </source>
</evidence>
<gene>
    <name evidence="10" type="ORF">DAPK24_023780</name>
</gene>
<protein>
    <recommendedName>
        <fullName evidence="9">Nuclear pore complex protein Nup85</fullName>
    </recommendedName>
</protein>
<dbReference type="GO" id="GO:0006606">
    <property type="term" value="P:protein import into nucleus"/>
    <property type="evidence" value="ECO:0007669"/>
    <property type="project" value="TreeGrafter"/>
</dbReference>
<keyword evidence="5 9" id="KW-0653">Protein transport</keyword>
<evidence type="ECO:0000313" key="11">
    <source>
        <dbReference type="Proteomes" id="UP001378960"/>
    </source>
</evidence>